<dbReference type="VEuPathDB" id="VectorBase:ASIC013735"/>
<accession>A0A084W6B7</accession>
<feature type="region of interest" description="Disordered" evidence="1">
    <location>
        <begin position="1"/>
        <end position="40"/>
    </location>
</feature>
<keyword evidence="2" id="KW-0418">Kinase</keyword>
<dbReference type="EMBL" id="ATLV01020776">
    <property type="status" value="NOT_ANNOTATED_CDS"/>
    <property type="molecule type" value="Genomic_DNA"/>
</dbReference>
<keyword evidence="2" id="KW-0808">Transferase</keyword>
<gene>
    <name evidence="2" type="ORF">ZHAS_00013735</name>
</gene>
<reference evidence="3" key="2">
    <citation type="submission" date="2020-05" db="UniProtKB">
        <authorList>
            <consortium name="EnsemblMetazoa"/>
        </authorList>
    </citation>
    <scope>IDENTIFICATION</scope>
</reference>
<evidence type="ECO:0000313" key="3">
    <source>
        <dbReference type="EnsemblMetazoa" id="ASIC013735-PA"/>
    </source>
</evidence>
<reference evidence="2 4" key="1">
    <citation type="journal article" date="2014" name="BMC Genomics">
        <title>Genome sequence of Anopheles sinensis provides insight into genetics basis of mosquito competence for malaria parasites.</title>
        <authorList>
            <person name="Zhou D."/>
            <person name="Zhang D."/>
            <person name="Ding G."/>
            <person name="Shi L."/>
            <person name="Hou Q."/>
            <person name="Ye Y."/>
            <person name="Xu Y."/>
            <person name="Zhou H."/>
            <person name="Xiong C."/>
            <person name="Li S."/>
            <person name="Yu J."/>
            <person name="Hong S."/>
            <person name="Yu X."/>
            <person name="Zou P."/>
            <person name="Chen C."/>
            <person name="Chang X."/>
            <person name="Wang W."/>
            <person name="Lv Y."/>
            <person name="Sun Y."/>
            <person name="Ma L."/>
            <person name="Shen B."/>
            <person name="Zhu C."/>
        </authorList>
    </citation>
    <scope>NUCLEOTIDE SEQUENCE [LARGE SCALE GENOMIC DNA]</scope>
</reference>
<evidence type="ECO:0000256" key="1">
    <source>
        <dbReference type="SAM" id="MobiDB-lite"/>
    </source>
</evidence>
<evidence type="ECO:0000313" key="2">
    <source>
        <dbReference type="EMBL" id="KFB45761.1"/>
    </source>
</evidence>
<dbReference type="EnsemblMetazoa" id="ASIC013735-RA">
    <property type="protein sequence ID" value="ASIC013735-PA"/>
    <property type="gene ID" value="ASIC013735"/>
</dbReference>
<keyword evidence="4" id="KW-1185">Reference proteome</keyword>
<organism evidence="2">
    <name type="scientific">Anopheles sinensis</name>
    <name type="common">Mosquito</name>
    <dbReference type="NCBI Taxonomy" id="74873"/>
    <lineage>
        <taxon>Eukaryota</taxon>
        <taxon>Metazoa</taxon>
        <taxon>Ecdysozoa</taxon>
        <taxon>Arthropoda</taxon>
        <taxon>Hexapoda</taxon>
        <taxon>Insecta</taxon>
        <taxon>Pterygota</taxon>
        <taxon>Neoptera</taxon>
        <taxon>Endopterygota</taxon>
        <taxon>Diptera</taxon>
        <taxon>Nematocera</taxon>
        <taxon>Culicoidea</taxon>
        <taxon>Culicidae</taxon>
        <taxon>Anophelinae</taxon>
        <taxon>Anopheles</taxon>
    </lineage>
</organism>
<sequence length="191" mass="20898">MPNKKTRAAQSKIEELTKPPTQLRHYRTQHKRQTASISIGKQGWTEPDRLDLIIERATTDRAAIVKGTDRSSFEGYPDKDRPLRMCSMGTAATPPKRANRSAASGPQTPFGVRLRFGPVTASSSKARSCPGRKTVRHPDRNRMEAATGRIWNPIVGKSCSGDEVGTGSGGIYQKLLSSPAPKPSRSRPIYG</sequence>
<feature type="region of interest" description="Disordered" evidence="1">
    <location>
        <begin position="70"/>
        <end position="191"/>
    </location>
</feature>
<dbReference type="Proteomes" id="UP000030765">
    <property type="component" value="Unassembled WGS sequence"/>
</dbReference>
<dbReference type="AlphaFoldDB" id="A0A084W6B7"/>
<name>A0A084W6B7_ANOSI</name>
<dbReference type="EMBL" id="KE525307">
    <property type="protein sequence ID" value="KFB45761.1"/>
    <property type="molecule type" value="Genomic_DNA"/>
</dbReference>
<keyword evidence="2" id="KW-0723">Serine/threonine-protein kinase</keyword>
<evidence type="ECO:0000313" key="4">
    <source>
        <dbReference type="Proteomes" id="UP000030765"/>
    </source>
</evidence>
<proteinExistence type="predicted"/>
<dbReference type="GO" id="GO:0004674">
    <property type="term" value="F:protein serine/threonine kinase activity"/>
    <property type="evidence" value="ECO:0007669"/>
    <property type="project" value="UniProtKB-KW"/>
</dbReference>
<protein>
    <submittedName>
        <fullName evidence="2 3">Serine/threonine protein kinase</fullName>
    </submittedName>
</protein>
<feature type="compositionally biased region" description="Basic residues" evidence="1">
    <location>
        <begin position="24"/>
        <end position="33"/>
    </location>
</feature>
<feature type="compositionally biased region" description="Basic and acidic residues" evidence="1">
    <location>
        <begin position="70"/>
        <end position="83"/>
    </location>
</feature>